<dbReference type="Pfam" id="PF00296">
    <property type="entry name" value="Bac_luciferase"/>
    <property type="match status" value="1"/>
</dbReference>
<proteinExistence type="predicted"/>
<dbReference type="EMBL" id="UINC01114644">
    <property type="protein sequence ID" value="SVC85095.1"/>
    <property type="molecule type" value="Genomic_DNA"/>
</dbReference>
<feature type="domain" description="Luciferase-like" evidence="5">
    <location>
        <begin position="1"/>
        <end position="240"/>
    </location>
</feature>
<keyword evidence="4" id="KW-0503">Monooxygenase</keyword>
<dbReference type="Gene3D" id="3.20.20.30">
    <property type="entry name" value="Luciferase-like domain"/>
    <property type="match status" value="1"/>
</dbReference>
<keyword evidence="2" id="KW-0288">FMN</keyword>
<dbReference type="GO" id="GO:0046306">
    <property type="term" value="P:alkanesulfonate catabolic process"/>
    <property type="evidence" value="ECO:0007669"/>
    <property type="project" value="TreeGrafter"/>
</dbReference>
<dbReference type="InterPro" id="IPR036661">
    <property type="entry name" value="Luciferase-like_sf"/>
</dbReference>
<evidence type="ECO:0000313" key="6">
    <source>
        <dbReference type="EMBL" id="SVC85095.1"/>
    </source>
</evidence>
<dbReference type="InterPro" id="IPR011251">
    <property type="entry name" value="Luciferase-like_dom"/>
</dbReference>
<evidence type="ECO:0000256" key="4">
    <source>
        <dbReference type="ARBA" id="ARBA00023033"/>
    </source>
</evidence>
<evidence type="ECO:0000256" key="1">
    <source>
        <dbReference type="ARBA" id="ARBA00022630"/>
    </source>
</evidence>
<organism evidence="6">
    <name type="scientific">marine metagenome</name>
    <dbReference type="NCBI Taxonomy" id="408172"/>
    <lineage>
        <taxon>unclassified sequences</taxon>
        <taxon>metagenomes</taxon>
        <taxon>ecological metagenomes</taxon>
    </lineage>
</organism>
<dbReference type="SUPFAM" id="SSF51679">
    <property type="entry name" value="Bacterial luciferase-like"/>
    <property type="match status" value="1"/>
</dbReference>
<dbReference type="InterPro" id="IPR050172">
    <property type="entry name" value="SsuD_RutA_monooxygenase"/>
</dbReference>
<evidence type="ECO:0000259" key="5">
    <source>
        <dbReference type="Pfam" id="PF00296"/>
    </source>
</evidence>
<dbReference type="AlphaFoldDB" id="A0A382QJM9"/>
<keyword evidence="3" id="KW-0560">Oxidoreductase</keyword>
<accession>A0A382QJM9</accession>
<dbReference type="GO" id="GO:0008726">
    <property type="term" value="F:alkanesulfonate monooxygenase activity"/>
    <property type="evidence" value="ECO:0007669"/>
    <property type="project" value="TreeGrafter"/>
</dbReference>
<name>A0A382QJM9_9ZZZZ</name>
<reference evidence="6" key="1">
    <citation type="submission" date="2018-05" db="EMBL/GenBank/DDBJ databases">
        <authorList>
            <person name="Lanie J.A."/>
            <person name="Ng W.-L."/>
            <person name="Kazmierczak K.M."/>
            <person name="Andrzejewski T.M."/>
            <person name="Davidsen T.M."/>
            <person name="Wayne K.J."/>
            <person name="Tettelin H."/>
            <person name="Glass J.I."/>
            <person name="Rusch D."/>
            <person name="Podicherti R."/>
            <person name="Tsui H.-C.T."/>
            <person name="Winkler M.E."/>
        </authorList>
    </citation>
    <scope>NUCLEOTIDE SEQUENCE</scope>
</reference>
<evidence type="ECO:0000256" key="2">
    <source>
        <dbReference type="ARBA" id="ARBA00022643"/>
    </source>
</evidence>
<gene>
    <name evidence="6" type="ORF">METZ01_LOCUS337949</name>
</gene>
<sequence length="304" mass="33249">MRIGISLTTALFGYKARAGAQMIIERCAAAADAGLDSLFVGDHHSTSPLSYFQNVPILGRILAEWDTRPAGALFLLPLWHPVLLAEQIGTLAAIHKGPFILQCAVGPDDRQFPALGVPVNQRPSRFEQSLEIMRRLWDGEKVSSDGRWTFTDAEISPVPEESISVWIGANSSVALDRAARISDGWLGSPGLTLKQASAFSAEYAEKCVAYGKNRETVAIRRDVYVGKNDEEAMETTAPVLNKGYRGIDPSALAIGDPKTVADEFQKLAEVGYTDVIVRNIVQDQRSALESIKRLAEVRERLLDV</sequence>
<protein>
    <recommendedName>
        <fullName evidence="5">Luciferase-like domain-containing protein</fullName>
    </recommendedName>
</protein>
<dbReference type="PANTHER" id="PTHR42847">
    <property type="entry name" value="ALKANESULFONATE MONOOXYGENASE"/>
    <property type="match status" value="1"/>
</dbReference>
<dbReference type="PANTHER" id="PTHR42847:SF4">
    <property type="entry name" value="ALKANESULFONATE MONOOXYGENASE-RELATED"/>
    <property type="match status" value="1"/>
</dbReference>
<keyword evidence="1" id="KW-0285">Flavoprotein</keyword>
<evidence type="ECO:0000256" key="3">
    <source>
        <dbReference type="ARBA" id="ARBA00023002"/>
    </source>
</evidence>